<name>A0A2P2NCK5_RHIMU</name>
<proteinExistence type="predicted"/>
<evidence type="ECO:0000313" key="1">
    <source>
        <dbReference type="EMBL" id="MBX40197.1"/>
    </source>
</evidence>
<organism evidence="1">
    <name type="scientific">Rhizophora mucronata</name>
    <name type="common">Asiatic mangrove</name>
    <dbReference type="NCBI Taxonomy" id="61149"/>
    <lineage>
        <taxon>Eukaryota</taxon>
        <taxon>Viridiplantae</taxon>
        <taxon>Streptophyta</taxon>
        <taxon>Embryophyta</taxon>
        <taxon>Tracheophyta</taxon>
        <taxon>Spermatophyta</taxon>
        <taxon>Magnoliopsida</taxon>
        <taxon>eudicotyledons</taxon>
        <taxon>Gunneridae</taxon>
        <taxon>Pentapetalae</taxon>
        <taxon>rosids</taxon>
        <taxon>fabids</taxon>
        <taxon>Malpighiales</taxon>
        <taxon>Rhizophoraceae</taxon>
        <taxon>Rhizophora</taxon>
    </lineage>
</organism>
<reference evidence="1" key="1">
    <citation type="submission" date="2018-02" db="EMBL/GenBank/DDBJ databases">
        <title>Rhizophora mucronata_Transcriptome.</title>
        <authorList>
            <person name="Meera S.P."/>
            <person name="Sreeshan A."/>
            <person name="Augustine A."/>
        </authorList>
    </citation>
    <scope>NUCLEOTIDE SEQUENCE</scope>
    <source>
        <tissue evidence="1">Leaf</tissue>
    </source>
</reference>
<accession>A0A2P2NCK5</accession>
<sequence>MVLISWISYSSKQTCQNICRNQVGAGRCHCPALPDV</sequence>
<dbReference type="AlphaFoldDB" id="A0A2P2NCK5"/>
<dbReference type="EMBL" id="GGEC01059713">
    <property type="protein sequence ID" value="MBX40197.1"/>
    <property type="molecule type" value="Transcribed_RNA"/>
</dbReference>
<protein>
    <submittedName>
        <fullName evidence="1">Uncharacterized protein</fullName>
    </submittedName>
</protein>